<gene>
    <name evidence="3" type="ORF">FSC37_21485</name>
</gene>
<feature type="domain" description="Orc1-like AAA ATPase" evidence="1">
    <location>
        <begin position="24"/>
        <end position="163"/>
    </location>
</feature>
<evidence type="ECO:0000313" key="3">
    <source>
        <dbReference type="EMBL" id="TXC67338.1"/>
    </source>
</evidence>
<keyword evidence="4" id="KW-1185">Reference proteome</keyword>
<dbReference type="InterPro" id="IPR041664">
    <property type="entry name" value="AAA_16"/>
</dbReference>
<protein>
    <submittedName>
        <fullName evidence="3">AAA family ATPase</fullName>
    </submittedName>
</protein>
<feature type="domain" description="MalT-like winged helix" evidence="2">
    <location>
        <begin position="267"/>
        <end position="349"/>
    </location>
</feature>
<accession>A0A5C6U6H5</accession>
<evidence type="ECO:0000259" key="1">
    <source>
        <dbReference type="Pfam" id="PF13191"/>
    </source>
</evidence>
<organism evidence="3 4">
    <name type="scientific">Piscinibacter aquaticus</name>
    <dbReference type="NCBI Taxonomy" id="392597"/>
    <lineage>
        <taxon>Bacteria</taxon>
        <taxon>Pseudomonadati</taxon>
        <taxon>Pseudomonadota</taxon>
        <taxon>Betaproteobacteria</taxon>
        <taxon>Burkholderiales</taxon>
        <taxon>Sphaerotilaceae</taxon>
        <taxon>Piscinibacter</taxon>
    </lineage>
</organism>
<dbReference type="AlphaFoldDB" id="A0A5C6U6H5"/>
<sequence length="471" mass="50810">MDLSGPATTKIQPPRARGARIARRALDEALREAMRTKRLVLLVAPAGFGKTSALAAQIAALEARTALAWVSLDEDDDPVRVFTALSAALEPHDLPWRSAPTALAGQIADDEAGGTRAAVAELVNALAASEASHGVIVFDDLHRVQSPEVHAFLDALIERLPPQWTVVISSRIAPRLALARWRAADELAEFTQEALRFTRDEAHELAALEKLPGLEERLPELMARTQGWPAGLRLCFAALRGKAGTGPLAASARPAAVDRSLFDYTASEIIDEMPIGLHDFMVRSSVLPVLTAEAAQAVTGDARAAQRLDEIERRGLFVTALDAQERTLVLHDLFRDALEDRLRRRFPDELPQLLRRAAAVERDPLRRASLQLRAGDWVAAEATLAGEADELLLQGLAVELLRVIAQFPGLARAIAAAAAHRGGGRVHALALEPHGHAARSIGGRRRVAWRPGRAAAVAIDAAGRLERDRPG</sequence>
<reference evidence="3 4" key="1">
    <citation type="submission" date="2019-08" db="EMBL/GenBank/DDBJ databases">
        <authorList>
            <person name="Khan S.A."/>
            <person name="Jeon C.O."/>
            <person name="Jeong S.E."/>
        </authorList>
    </citation>
    <scope>NUCLEOTIDE SEQUENCE [LARGE SCALE GENOMIC DNA]</scope>
    <source>
        <strain evidence="4">IMCC1728</strain>
    </source>
</reference>
<dbReference type="Proteomes" id="UP000321832">
    <property type="component" value="Unassembled WGS sequence"/>
</dbReference>
<dbReference type="Pfam" id="PF25873">
    <property type="entry name" value="WHD_MalT"/>
    <property type="match status" value="1"/>
</dbReference>
<dbReference type="Pfam" id="PF13191">
    <property type="entry name" value="AAA_16"/>
    <property type="match status" value="1"/>
</dbReference>
<comment type="caution">
    <text evidence="3">The sequence shown here is derived from an EMBL/GenBank/DDBJ whole genome shotgun (WGS) entry which is preliminary data.</text>
</comment>
<dbReference type="InterPro" id="IPR059106">
    <property type="entry name" value="WHD_MalT"/>
</dbReference>
<evidence type="ECO:0000259" key="2">
    <source>
        <dbReference type="Pfam" id="PF25873"/>
    </source>
</evidence>
<proteinExistence type="predicted"/>
<dbReference type="Gene3D" id="3.40.50.300">
    <property type="entry name" value="P-loop containing nucleotide triphosphate hydrolases"/>
    <property type="match status" value="1"/>
</dbReference>
<dbReference type="SUPFAM" id="SSF52540">
    <property type="entry name" value="P-loop containing nucleoside triphosphate hydrolases"/>
    <property type="match status" value="1"/>
</dbReference>
<dbReference type="InterPro" id="IPR027417">
    <property type="entry name" value="P-loop_NTPase"/>
</dbReference>
<name>A0A5C6U6H5_9BURK</name>
<dbReference type="EMBL" id="VOPW01000001">
    <property type="protein sequence ID" value="TXC67338.1"/>
    <property type="molecule type" value="Genomic_DNA"/>
</dbReference>
<evidence type="ECO:0000313" key="4">
    <source>
        <dbReference type="Proteomes" id="UP000321832"/>
    </source>
</evidence>